<evidence type="ECO:0000313" key="2">
    <source>
        <dbReference type="EMBL" id="SOY29157.1"/>
    </source>
</evidence>
<keyword evidence="1" id="KW-0812">Transmembrane</keyword>
<protein>
    <submittedName>
        <fullName evidence="2">Uncharacterized protein</fullName>
    </submittedName>
</protein>
<evidence type="ECO:0000313" key="3">
    <source>
        <dbReference type="Proteomes" id="UP000236311"/>
    </source>
</evidence>
<evidence type="ECO:0000256" key="1">
    <source>
        <dbReference type="SAM" id="Phobius"/>
    </source>
</evidence>
<feature type="transmembrane region" description="Helical" evidence="1">
    <location>
        <begin position="12"/>
        <end position="31"/>
    </location>
</feature>
<proteinExistence type="predicted"/>
<reference evidence="2 3" key="1">
    <citation type="submission" date="2018-01" db="EMBL/GenBank/DDBJ databases">
        <authorList>
            <person name="Gaut B.S."/>
            <person name="Morton B.R."/>
            <person name="Clegg M.T."/>
            <person name="Duvall M.R."/>
        </authorList>
    </citation>
    <scope>NUCLEOTIDE SEQUENCE [LARGE SCALE GENOMIC DNA]</scope>
    <source>
        <strain evidence="2">GP69</strain>
    </source>
</reference>
<dbReference type="AlphaFoldDB" id="A0A2K4ZFB6"/>
<dbReference type="OrthoDB" id="1829094at2"/>
<name>A0A2K4ZFB6_9FIRM</name>
<accession>A0A2K4ZFB6</accession>
<feature type="transmembrane region" description="Helical" evidence="1">
    <location>
        <begin position="107"/>
        <end position="130"/>
    </location>
</feature>
<feature type="transmembrane region" description="Helical" evidence="1">
    <location>
        <begin position="70"/>
        <end position="95"/>
    </location>
</feature>
<organism evidence="2 3">
    <name type="scientific">Acetatifactor muris</name>
    <dbReference type="NCBI Taxonomy" id="879566"/>
    <lineage>
        <taxon>Bacteria</taxon>
        <taxon>Bacillati</taxon>
        <taxon>Bacillota</taxon>
        <taxon>Clostridia</taxon>
        <taxon>Lachnospirales</taxon>
        <taxon>Lachnospiraceae</taxon>
        <taxon>Acetatifactor</taxon>
    </lineage>
</organism>
<keyword evidence="3" id="KW-1185">Reference proteome</keyword>
<dbReference type="Proteomes" id="UP000236311">
    <property type="component" value="Unassembled WGS sequence"/>
</dbReference>
<dbReference type="EMBL" id="OFSM01000008">
    <property type="protein sequence ID" value="SOY29157.1"/>
    <property type="molecule type" value="Genomic_DNA"/>
</dbReference>
<feature type="transmembrane region" description="Helical" evidence="1">
    <location>
        <begin position="38"/>
        <end position="58"/>
    </location>
</feature>
<dbReference type="RefSeq" id="WP_103239266.1">
    <property type="nucleotide sequence ID" value="NZ_CANRXC010000002.1"/>
</dbReference>
<keyword evidence="1" id="KW-1133">Transmembrane helix</keyword>
<gene>
    <name evidence="2" type="ORF">AMURIS_01872</name>
</gene>
<keyword evidence="1" id="KW-0472">Membrane</keyword>
<sequence length="266" mass="30454">MWKEIVVLFREYMGTGLIVIWFVISLLYLWINEKRKELRILFLYTPVILLLLYFNPLFARLVYGVVGEEIYYRILWLLPVTVVIAYTCVSIYGQLAARRQMQKKKAGAAEVLCAVCMAGILAVSGSYIYASPTFSRAENLYHVPDSVINICDAINVPGREVMALFPPELVQYVRQYSPVTCMPYGRDAIVDRWNYYPPICAAMDADVIDLELLVPLAREEGCHYSILPTDREILGKPEDYGWIWFGETDGYVIYRDSSVELVAPES</sequence>